<gene>
    <name evidence="6" type="primary">epsJ_2</name>
    <name evidence="6" type="ORF">Sp14A_21270</name>
</gene>
<dbReference type="RefSeq" id="WP_115130943.1">
    <property type="nucleotide sequence ID" value="NZ_CP022601.1"/>
</dbReference>
<dbReference type="InterPro" id="IPR029044">
    <property type="entry name" value="Nucleotide-diphossugar_trans"/>
</dbReference>
<name>A0A345VMQ9_9STRE</name>
<evidence type="ECO:0000256" key="2">
    <source>
        <dbReference type="ARBA" id="ARBA00022679"/>
    </source>
</evidence>
<feature type="region of interest" description="Disordered" evidence="3">
    <location>
        <begin position="280"/>
        <end position="300"/>
    </location>
</feature>
<evidence type="ECO:0000256" key="1">
    <source>
        <dbReference type="ARBA" id="ARBA00022676"/>
    </source>
</evidence>
<evidence type="ECO:0000259" key="4">
    <source>
        <dbReference type="Pfam" id="PF00535"/>
    </source>
</evidence>
<evidence type="ECO:0000313" key="7">
    <source>
        <dbReference type="Proteomes" id="UP000255411"/>
    </source>
</evidence>
<dbReference type="PANTHER" id="PTHR22916:SF51">
    <property type="entry name" value="GLYCOSYLTRANSFERASE EPSH-RELATED"/>
    <property type="match status" value="1"/>
</dbReference>
<dbReference type="EC" id="2.4.-.-" evidence="6"/>
<protein>
    <submittedName>
        <fullName evidence="6">Putative glycosyltransferase EpsJ</fullName>
        <ecNumber evidence="6">2.4.-.-</ecNumber>
    </submittedName>
</protein>
<dbReference type="Gene3D" id="3.90.550.10">
    <property type="entry name" value="Spore Coat Polysaccharide Biosynthesis Protein SpsA, Chain A"/>
    <property type="match status" value="1"/>
</dbReference>
<dbReference type="Pfam" id="PF00535">
    <property type="entry name" value="Glycos_transf_2"/>
    <property type="match status" value="1"/>
</dbReference>
<dbReference type="Pfam" id="PF08759">
    <property type="entry name" value="GT-D"/>
    <property type="match status" value="1"/>
</dbReference>
<accession>A0A345VMQ9</accession>
<dbReference type="NCBIfam" id="TIGR03728">
    <property type="entry name" value="glyco_access_1"/>
    <property type="match status" value="1"/>
</dbReference>
<feature type="domain" description="Glycosyltransferase 2-like" evidence="4">
    <location>
        <begin position="312"/>
        <end position="482"/>
    </location>
</feature>
<dbReference type="CDD" id="cd00761">
    <property type="entry name" value="Glyco_tranf_GTA_type"/>
    <property type="match status" value="1"/>
</dbReference>
<dbReference type="AlphaFoldDB" id="A0A345VMQ9"/>
<dbReference type="InterPro" id="IPR001173">
    <property type="entry name" value="Glyco_trans_2-like"/>
</dbReference>
<dbReference type="Proteomes" id="UP000255411">
    <property type="component" value="Chromosome"/>
</dbReference>
<sequence>MTLQSINVKPILESLNFIQKHRSSVARFGDGEIDIIMGLSIPYQKYNKELALRLKAILQTPSNPNLLVCLPDVFRDLHRYNPNAQLFWKQHFEKYHNFYEIECKSEWYGSTFLSRPYIDLIDKSESEGYFLAIKKLWKGKDVLIVEGETSRSGLGNDLFSEANSVSRIICPSKNAYDDYDAILQTVKENAENRLILAMLGPTAKLLAVDLSSLGYQVIDLGHIDSEYEWYQMNATHKVKFKHKHTAEHNYDRDIVSVEDKEYFDQILAYVGVEGRLPSDKTANTPRVKDKEAGVSSQSDTDLFERQSNDLISIIVPVYNVEKYLRRCLDSLLKQTYSQFEVLLINDGSTDSSSKIAMDYAAKDVRFKVFHQKNAGPSVARNYGIDLAQGQYLTFVDSDDFVETTYLEHLYETLVKNKADISAVNFTSYNEERHTYMFFQTKDSYFEKNYSIQEWLDLEGESKYNFHLVFTFSPMKLFKRELFNYVRYPVGRLREDDATIYKLYLQANKIAFSNEGSYFYSQRPEGLSRGTMREEVASMISNAEERIALITSLGYHPQKAIEYYVSRLERCQEDALRMGQMATYYEISAKLDLYRNHKKNN</sequence>
<dbReference type="PANTHER" id="PTHR22916">
    <property type="entry name" value="GLYCOSYLTRANSFERASE"/>
    <property type="match status" value="1"/>
</dbReference>
<reference evidence="6 7" key="1">
    <citation type="submission" date="2017-07" db="EMBL/GenBank/DDBJ databases">
        <title>Streptococcus pluranimalium as cause of bovine abortion.</title>
        <authorList>
            <person name="Rodriguez Campos S."/>
            <person name="Gobeli Brawand S."/>
            <person name="Brodard I."/>
            <person name="Rychener L."/>
            <person name="Perreten V."/>
        </authorList>
    </citation>
    <scope>NUCLEOTIDE SEQUENCE [LARGE SCALE GENOMIC DNA]</scope>
    <source>
        <strain evidence="6 7">14A0014</strain>
    </source>
</reference>
<evidence type="ECO:0000259" key="5">
    <source>
        <dbReference type="Pfam" id="PF08759"/>
    </source>
</evidence>
<keyword evidence="1 6" id="KW-0328">Glycosyltransferase</keyword>
<dbReference type="SUPFAM" id="SSF53448">
    <property type="entry name" value="Nucleotide-diphospho-sugar transferases"/>
    <property type="match status" value="1"/>
</dbReference>
<dbReference type="InterPro" id="IPR014869">
    <property type="entry name" value="GT-D"/>
</dbReference>
<feature type="domain" description="Glycosyltransferase GT-D fold" evidence="5">
    <location>
        <begin position="25"/>
        <end position="248"/>
    </location>
</feature>
<dbReference type="EMBL" id="CP022601">
    <property type="protein sequence ID" value="AXJ14011.1"/>
    <property type="molecule type" value="Genomic_DNA"/>
</dbReference>
<proteinExistence type="predicted"/>
<evidence type="ECO:0000313" key="6">
    <source>
        <dbReference type="EMBL" id="AXJ14011.1"/>
    </source>
</evidence>
<dbReference type="GO" id="GO:0016757">
    <property type="term" value="F:glycosyltransferase activity"/>
    <property type="evidence" value="ECO:0007669"/>
    <property type="project" value="UniProtKB-KW"/>
</dbReference>
<organism evidence="6 7">
    <name type="scientific">Streptococcus pluranimalium</name>
    <dbReference type="NCBI Taxonomy" id="82348"/>
    <lineage>
        <taxon>Bacteria</taxon>
        <taxon>Bacillati</taxon>
        <taxon>Bacillota</taxon>
        <taxon>Bacilli</taxon>
        <taxon>Lactobacillales</taxon>
        <taxon>Streptococcaceae</taxon>
        <taxon>Streptococcus</taxon>
    </lineage>
</organism>
<keyword evidence="2 6" id="KW-0808">Transferase</keyword>
<evidence type="ECO:0000256" key="3">
    <source>
        <dbReference type="SAM" id="MobiDB-lite"/>
    </source>
</evidence>